<reference evidence="12 13" key="1">
    <citation type="submission" date="2024-10" db="EMBL/GenBank/DDBJ databases">
        <title>The Natural Products Discovery Center: Release of the First 8490 Sequenced Strains for Exploring Actinobacteria Biosynthetic Diversity.</title>
        <authorList>
            <person name="Kalkreuter E."/>
            <person name="Kautsar S.A."/>
            <person name="Yang D."/>
            <person name="Bader C.D."/>
            <person name="Teijaro C.N."/>
            <person name="Fluegel L."/>
            <person name="Davis C.M."/>
            <person name="Simpson J.R."/>
            <person name="Lauterbach L."/>
            <person name="Steele A.D."/>
            <person name="Gui C."/>
            <person name="Meng S."/>
            <person name="Li G."/>
            <person name="Viehrig K."/>
            <person name="Ye F."/>
            <person name="Su P."/>
            <person name="Kiefer A.F."/>
            <person name="Nichols A."/>
            <person name="Cepeda A.J."/>
            <person name="Yan W."/>
            <person name="Fan B."/>
            <person name="Jiang Y."/>
            <person name="Adhikari A."/>
            <person name="Zheng C.-J."/>
            <person name="Schuster L."/>
            <person name="Cowan T.M."/>
            <person name="Smanski M.J."/>
            <person name="Chevrette M.G."/>
            <person name="De Carvalho L.P.S."/>
            <person name="Shen B."/>
        </authorList>
    </citation>
    <scope>NUCLEOTIDE SEQUENCE [LARGE SCALE GENOMIC DNA]</scope>
    <source>
        <strain evidence="12 13">NPDC001390</strain>
    </source>
</reference>
<dbReference type="SMART" id="SM00493">
    <property type="entry name" value="TOPRIM"/>
    <property type="match status" value="1"/>
</dbReference>
<feature type="active site" description="O-(5'-phospho-DNA)-tyrosine intermediate" evidence="8">
    <location>
        <position position="334"/>
    </location>
</feature>
<feature type="site" description="Interaction with DNA" evidence="8">
    <location>
        <position position="161"/>
    </location>
</feature>
<dbReference type="CDD" id="cd03363">
    <property type="entry name" value="TOPRIM_TopoIA_TopoI"/>
    <property type="match status" value="1"/>
</dbReference>
<evidence type="ECO:0000313" key="12">
    <source>
        <dbReference type="EMBL" id="MFF4520426.1"/>
    </source>
</evidence>
<organism evidence="12 13">
    <name type="scientific">Streptomyces bluensis</name>
    <dbReference type="NCBI Taxonomy" id="33897"/>
    <lineage>
        <taxon>Bacteria</taxon>
        <taxon>Bacillati</taxon>
        <taxon>Actinomycetota</taxon>
        <taxon>Actinomycetes</taxon>
        <taxon>Kitasatosporales</taxon>
        <taxon>Streptomycetaceae</taxon>
        <taxon>Streptomyces</taxon>
    </lineage>
</organism>
<dbReference type="InterPro" id="IPR000380">
    <property type="entry name" value="Topo_IA"/>
</dbReference>
<feature type="compositionally biased region" description="Basic and acidic residues" evidence="9">
    <location>
        <begin position="878"/>
        <end position="891"/>
    </location>
</feature>
<comment type="function">
    <text evidence="8">Releases the supercoiling and torsional tension of DNA, which is introduced during the DNA replication and transcription, by transiently cleaving and rejoining one strand of the DNA duplex. Introduces a single-strand break via transesterification at a target site in duplex DNA. The scissile phosphodiester is attacked by the catalytic tyrosine of the enzyme, resulting in the formation of a DNA-(5'-phosphotyrosyl)-enzyme intermediate and the expulsion of a 3'-OH DNA strand. The free DNA strand then undergoes passage around the unbroken strand, thus removing DNA supercoils. Finally, in the religation step, the DNA 3'-OH attacks the covalent intermediate to expel the active-site tyrosine and restore the DNA phosphodiester backbone.</text>
</comment>
<dbReference type="EC" id="5.6.2.1" evidence="8"/>
<evidence type="ECO:0000256" key="7">
    <source>
        <dbReference type="ARBA" id="ARBA00023235"/>
    </source>
</evidence>
<dbReference type="NCBIfam" id="TIGR01051">
    <property type="entry name" value="topA_bact"/>
    <property type="match status" value="1"/>
</dbReference>
<evidence type="ECO:0000256" key="9">
    <source>
        <dbReference type="SAM" id="MobiDB-lite"/>
    </source>
</evidence>
<dbReference type="CDD" id="cd00186">
    <property type="entry name" value="TOP1Ac"/>
    <property type="match status" value="1"/>
</dbReference>
<dbReference type="InterPro" id="IPR023405">
    <property type="entry name" value="Topo_IA_core_domain"/>
</dbReference>
<dbReference type="Gene3D" id="3.40.50.140">
    <property type="match status" value="1"/>
</dbReference>
<evidence type="ECO:0000256" key="6">
    <source>
        <dbReference type="ARBA" id="ARBA00023125"/>
    </source>
</evidence>
<comment type="similarity">
    <text evidence="2 8">Belongs to the type IA topoisomerase family.</text>
</comment>
<feature type="region of interest" description="Disordered" evidence="9">
    <location>
        <begin position="861"/>
        <end position="951"/>
    </location>
</feature>
<evidence type="ECO:0000256" key="1">
    <source>
        <dbReference type="ARBA" id="ARBA00000213"/>
    </source>
</evidence>
<dbReference type="GO" id="GO:0003917">
    <property type="term" value="F:DNA topoisomerase type I (single strand cut, ATP-independent) activity"/>
    <property type="evidence" value="ECO:0007669"/>
    <property type="project" value="UniProtKB-EC"/>
</dbReference>
<dbReference type="EMBL" id="JBIAWJ010000001">
    <property type="protein sequence ID" value="MFF4520426.1"/>
    <property type="molecule type" value="Genomic_DNA"/>
</dbReference>
<feature type="site" description="Interaction with DNA" evidence="8">
    <location>
        <position position="164"/>
    </location>
</feature>
<dbReference type="InterPro" id="IPR034149">
    <property type="entry name" value="TOPRIM_TopoI"/>
</dbReference>
<evidence type="ECO:0000256" key="2">
    <source>
        <dbReference type="ARBA" id="ARBA00009446"/>
    </source>
</evidence>
<sequence length="951" mass="103391">MSPTSETAKGGRRLVIVESPAKAKTIKGYLGPGYIVEASVGHIRDLPNGAAEVPEQYTGEVRRLGVDVEHDFQPVYVVNADKKAQVKKLKDLLKESDELFLATDEDREGEAIAWHLQEVLKPKIPVKRMVFHEITKDAIREAVANPRQLNQKLVDAQETRRILDRLYGYEVSPVLWKKVMPRLSAGRVQSVATRLVVERERERMAFRSAEYWDLTGTFGTGRAGDPSDPSSLVARLTAVDGRRVAQGRDFDSLGQLKNANTLHLDEAHARALAAALESTRFSVRSVESKPYRRSPYAPFRTTTLQQEASRKLGFGAKATMQVAQKLYENGYITYMRTDSTTLSDTAVTAARAQVTQLYGAGYLPDRPRTYAGKVKNAQEAHEAIRPSGDRFRTPAETGLTGDQFKLYELIWKRTVASQMKDATGNSVTVKIGGAAADGRDVEFSASGKTITFHGFLKAYVEGADDPNAELDDRERRLPQVAEGDALSAEEITVDGHATKPPARYTEASLVKELEEREIGRPSTYASIIGTILDRGYVFKKGTALVPSFLSFAVVNLLEKHFGRLVDYDFTAKMEDDLDRIARGEAQSVPWLKRFYFGESASDSGSAEGNGVGSAAEAGNGDGDHLGGLKELVTDLGAIDAREVSSFPVGSDIVLRVGRYGPYIERGDKDSGNHQRADIPDDLAPDELSVELAEELLAKPSGDFELGTDPSTGHQIVAKDGRYGPYVTEVLPEGTPKTGKNAVKPRTASLFKTMSLDTVTLEDALRLMSLPRVVGTDAEGQEITAQNGRYGPYLKKGTDSRSLQAEEQLFTITLEEALAIYAQPKQRGRAAAKPPLKELGADPVSGKPVVVKDGRFGPYVTDGETNATLRSGDSVEEITPERGFELLAEKRAKGPAKKTAKKAAAKKTTAKKTTAKKAAPAKKAAAKKTTTSKTTAKKEPAKKAAAKAADAE</sequence>
<dbReference type="PRINTS" id="PR00417">
    <property type="entry name" value="PRTPISMRASEI"/>
</dbReference>
<dbReference type="InterPro" id="IPR003601">
    <property type="entry name" value="Topo_IA_2"/>
</dbReference>
<dbReference type="InterPro" id="IPR013824">
    <property type="entry name" value="Topo_IA_cen_sub1"/>
</dbReference>
<keyword evidence="13" id="KW-1185">Reference proteome</keyword>
<feature type="compositionally biased region" description="Basic residues" evidence="9">
    <location>
        <begin position="892"/>
        <end position="914"/>
    </location>
</feature>
<dbReference type="PROSITE" id="PS52039">
    <property type="entry name" value="TOPO_IA_2"/>
    <property type="match status" value="1"/>
</dbReference>
<keyword evidence="3" id="KW-0479">Metal-binding</keyword>
<dbReference type="Gene3D" id="1.10.290.10">
    <property type="entry name" value="Topoisomerase I, domain 4"/>
    <property type="match status" value="1"/>
</dbReference>
<comment type="catalytic activity">
    <reaction evidence="1 8">
        <text>ATP-independent breakage of single-stranded DNA, followed by passage and rejoining.</text>
        <dbReference type="EC" id="5.6.2.1"/>
    </reaction>
</comment>
<accession>A0ABW6UAF9</accession>
<keyword evidence="6 8" id="KW-0238">DNA-binding</keyword>
<feature type="domain" description="Topo IA-type catalytic" evidence="11">
    <location>
        <begin position="150"/>
        <end position="602"/>
    </location>
</feature>
<evidence type="ECO:0000259" key="11">
    <source>
        <dbReference type="PROSITE" id="PS52039"/>
    </source>
</evidence>
<comment type="subunit">
    <text evidence="8">Monomer.</text>
</comment>
<dbReference type="InterPro" id="IPR028612">
    <property type="entry name" value="Topoisom_1_IA"/>
</dbReference>
<dbReference type="Pfam" id="PF01131">
    <property type="entry name" value="Topoisom_bac"/>
    <property type="match status" value="1"/>
</dbReference>
<gene>
    <name evidence="8 12" type="primary">topA</name>
    <name evidence="12" type="ORF">ACFY1D_02975</name>
</gene>
<evidence type="ECO:0000256" key="4">
    <source>
        <dbReference type="ARBA" id="ARBA00022842"/>
    </source>
</evidence>
<name>A0ABW6UAF9_9ACTN</name>
<dbReference type="SUPFAM" id="SSF56712">
    <property type="entry name" value="Prokaryotic type I DNA topoisomerase"/>
    <property type="match status" value="1"/>
</dbReference>
<dbReference type="PANTHER" id="PTHR42785">
    <property type="entry name" value="DNA TOPOISOMERASE, TYPE IA, CORE"/>
    <property type="match status" value="1"/>
</dbReference>
<keyword evidence="7 8" id="KW-0413">Isomerase</keyword>
<evidence type="ECO:0000256" key="8">
    <source>
        <dbReference type="HAMAP-Rule" id="MF_00952"/>
    </source>
</evidence>
<dbReference type="SMART" id="SM00436">
    <property type="entry name" value="TOP1Bc"/>
    <property type="match status" value="1"/>
</dbReference>
<dbReference type="InterPro" id="IPR013826">
    <property type="entry name" value="Topo_IA_cen_sub3"/>
</dbReference>
<dbReference type="InterPro" id="IPR013825">
    <property type="entry name" value="Topo_IA_cen_sub2"/>
</dbReference>
<feature type="site" description="Interaction with DNA" evidence="8">
    <location>
        <position position="42"/>
    </location>
</feature>
<evidence type="ECO:0000313" key="13">
    <source>
        <dbReference type="Proteomes" id="UP001602058"/>
    </source>
</evidence>
<evidence type="ECO:0000259" key="10">
    <source>
        <dbReference type="PROSITE" id="PS50880"/>
    </source>
</evidence>
<dbReference type="PROSITE" id="PS00396">
    <property type="entry name" value="TOPO_IA_1"/>
    <property type="match status" value="1"/>
</dbReference>
<dbReference type="InterPro" id="IPR013497">
    <property type="entry name" value="Topo_IA_cen"/>
</dbReference>
<feature type="region of interest" description="Interaction with DNA" evidence="8">
    <location>
        <begin position="184"/>
        <end position="189"/>
    </location>
</feature>
<dbReference type="RefSeq" id="WP_351076030.1">
    <property type="nucleotide sequence ID" value="NZ_JBEOZG010000001.1"/>
</dbReference>
<dbReference type="InterPro" id="IPR023406">
    <property type="entry name" value="Topo_IA_AS"/>
</dbReference>
<feature type="site" description="Interaction with DNA" evidence="8">
    <location>
        <position position="169"/>
    </location>
</feature>
<dbReference type="PANTHER" id="PTHR42785:SF1">
    <property type="entry name" value="DNA TOPOISOMERASE"/>
    <property type="match status" value="1"/>
</dbReference>
<evidence type="ECO:0000256" key="5">
    <source>
        <dbReference type="ARBA" id="ARBA00023029"/>
    </source>
</evidence>
<feature type="compositionally biased region" description="Low complexity" evidence="9">
    <location>
        <begin position="915"/>
        <end position="933"/>
    </location>
</feature>
<dbReference type="Pfam" id="PF01751">
    <property type="entry name" value="Toprim"/>
    <property type="match status" value="1"/>
</dbReference>
<proteinExistence type="inferred from homology"/>
<dbReference type="InterPro" id="IPR025589">
    <property type="entry name" value="Toprim_C_rpt"/>
</dbReference>
<feature type="site" description="Interaction with DNA" evidence="8">
    <location>
        <position position="336"/>
    </location>
</feature>
<dbReference type="Gene3D" id="1.10.460.10">
    <property type="entry name" value="Topoisomerase I, domain 2"/>
    <property type="match status" value="1"/>
</dbReference>
<comment type="caution">
    <text evidence="12">The sequence shown here is derived from an EMBL/GenBank/DDBJ whole genome shotgun (WGS) entry which is preliminary data.</text>
</comment>
<keyword evidence="5 8" id="KW-0799">Topoisomerase</keyword>
<dbReference type="InterPro" id="IPR005733">
    <property type="entry name" value="TopoI_bac-type"/>
</dbReference>
<dbReference type="InterPro" id="IPR006171">
    <property type="entry name" value="TOPRIM_dom"/>
</dbReference>
<evidence type="ECO:0000256" key="3">
    <source>
        <dbReference type="ARBA" id="ARBA00022723"/>
    </source>
</evidence>
<dbReference type="PROSITE" id="PS50880">
    <property type="entry name" value="TOPRIM"/>
    <property type="match status" value="1"/>
</dbReference>
<dbReference type="Pfam" id="PF13368">
    <property type="entry name" value="Toprim_C_rpt"/>
    <property type="match status" value="4"/>
</dbReference>
<feature type="domain" description="Toprim" evidence="10">
    <location>
        <begin position="12"/>
        <end position="135"/>
    </location>
</feature>
<feature type="site" description="Interaction with DNA" evidence="8">
    <location>
        <position position="176"/>
    </location>
</feature>
<dbReference type="SMART" id="SM00437">
    <property type="entry name" value="TOP1Ac"/>
    <property type="match status" value="1"/>
</dbReference>
<dbReference type="HAMAP" id="MF_00952">
    <property type="entry name" value="Topoisom_1_prok"/>
    <property type="match status" value="1"/>
</dbReference>
<dbReference type="InterPro" id="IPR003602">
    <property type="entry name" value="Topo_IA_DNA-bd_dom"/>
</dbReference>
<protein>
    <recommendedName>
        <fullName evidence="8">DNA topoisomerase 1</fullName>
        <ecNumber evidence="8">5.6.2.1</ecNumber>
    </recommendedName>
    <alternativeName>
        <fullName evidence="8">DNA topoisomerase I</fullName>
    </alternativeName>
</protein>
<dbReference type="Gene3D" id="2.70.20.10">
    <property type="entry name" value="Topoisomerase I, domain 3"/>
    <property type="match status" value="1"/>
</dbReference>
<keyword evidence="4" id="KW-0460">Magnesium</keyword>
<dbReference type="Proteomes" id="UP001602058">
    <property type="component" value="Unassembled WGS sequence"/>
</dbReference>
<feature type="site" description="Interaction with DNA" evidence="8">
    <location>
        <position position="534"/>
    </location>
</feature>
<feature type="site" description="Interaction with DNA" evidence="8">
    <location>
        <position position="160"/>
    </location>
</feature>